<comment type="caution">
    <text evidence="2">The sequence shown here is derived from an EMBL/GenBank/DDBJ whole genome shotgun (WGS) entry which is preliminary data.</text>
</comment>
<dbReference type="PRINTS" id="PR00111">
    <property type="entry name" value="ABHYDROLASE"/>
</dbReference>
<evidence type="ECO:0000259" key="1">
    <source>
        <dbReference type="Pfam" id="PF00561"/>
    </source>
</evidence>
<dbReference type="PANTHER" id="PTHR43689">
    <property type="entry name" value="HYDROLASE"/>
    <property type="match status" value="1"/>
</dbReference>
<dbReference type="Gene3D" id="3.40.50.1820">
    <property type="entry name" value="alpha/beta hydrolase"/>
    <property type="match status" value="1"/>
</dbReference>
<dbReference type="SUPFAM" id="SSF53474">
    <property type="entry name" value="alpha/beta-Hydrolases"/>
    <property type="match status" value="1"/>
</dbReference>
<dbReference type="InterPro" id="IPR000073">
    <property type="entry name" value="AB_hydrolase_1"/>
</dbReference>
<sequence>MKKMNFIVVRFVFKKRYIVILGIVLYLFLCQACMTMRFTPKETTSFFSKSHTMYQDTTFQSGGFKLHYVATGSDLNPVLFFVHGSPGSWNAFKEYLVDPDLLKKYRMIAIDRPGFGYSDFGDAQNLATQSQFISTFIKSQNFKKPVTLVGHSLGGPLVAQLAVDHPEWYHRMVVLAGSLDPKAEKPEKWRTVIKTIPLRYLIPGALRPSNDELWWLKKDLVTLENQLYKIDCEVTIVHGTKDVLVPYSNVDYMKEKFVNAKKLTVKTIPEVNHFIPWSHYDIVKNVLLDEETKN</sequence>
<name>A0ABY3FKE8_9FLAO</name>
<feature type="domain" description="AB hydrolase-1" evidence="1">
    <location>
        <begin position="77"/>
        <end position="196"/>
    </location>
</feature>
<accession>A0ABY3FKE8</accession>
<keyword evidence="3" id="KW-1185">Reference proteome</keyword>
<dbReference type="InterPro" id="IPR029058">
    <property type="entry name" value="AB_hydrolase_fold"/>
</dbReference>
<dbReference type="Proteomes" id="UP000317519">
    <property type="component" value="Unassembled WGS sequence"/>
</dbReference>
<dbReference type="RefSeq" id="WP_144894038.1">
    <property type="nucleotide sequence ID" value="NZ_VLKO01000013.1"/>
</dbReference>
<dbReference type="PANTHER" id="PTHR43689:SF8">
    <property type="entry name" value="ALPHA_BETA-HYDROLASES SUPERFAMILY PROTEIN"/>
    <property type="match status" value="1"/>
</dbReference>
<evidence type="ECO:0000313" key="2">
    <source>
        <dbReference type="EMBL" id="TWH99649.1"/>
    </source>
</evidence>
<reference evidence="2 3" key="1">
    <citation type="journal article" date="2015" name="Stand. Genomic Sci.">
        <title>Genomic Encyclopedia of Bacterial and Archaeal Type Strains, Phase III: the genomes of soil and plant-associated and newly described type strains.</title>
        <authorList>
            <person name="Whitman W.B."/>
            <person name="Woyke T."/>
            <person name="Klenk H.P."/>
            <person name="Zhou Y."/>
            <person name="Lilburn T.G."/>
            <person name="Beck B.J."/>
            <person name="De Vos P."/>
            <person name="Vandamme P."/>
            <person name="Eisen J.A."/>
            <person name="Garrity G."/>
            <person name="Hugenholtz P."/>
            <person name="Kyrpides N.C."/>
        </authorList>
    </citation>
    <scope>NUCLEOTIDE SEQUENCE [LARGE SCALE GENOMIC DNA]</scope>
    <source>
        <strain evidence="2 3">CGMCC 1.6847</strain>
    </source>
</reference>
<dbReference type="Pfam" id="PF00561">
    <property type="entry name" value="Abhydrolase_1"/>
    <property type="match status" value="1"/>
</dbReference>
<dbReference type="EMBL" id="VLKO01000013">
    <property type="protein sequence ID" value="TWH99649.1"/>
    <property type="molecule type" value="Genomic_DNA"/>
</dbReference>
<gene>
    <name evidence="2" type="ORF">IQ05_02988</name>
</gene>
<proteinExistence type="predicted"/>
<protein>
    <submittedName>
        <fullName evidence="2">Pimeloyl-ACP methyl ester carboxylesterase</fullName>
    </submittedName>
</protein>
<organism evidence="2 3">
    <name type="scientific">Flavobacterium tiangeerense</name>
    <dbReference type="NCBI Taxonomy" id="459471"/>
    <lineage>
        <taxon>Bacteria</taxon>
        <taxon>Pseudomonadati</taxon>
        <taxon>Bacteroidota</taxon>
        <taxon>Flavobacteriia</taxon>
        <taxon>Flavobacteriales</taxon>
        <taxon>Flavobacteriaceae</taxon>
        <taxon>Flavobacterium</taxon>
    </lineage>
</organism>
<evidence type="ECO:0000313" key="3">
    <source>
        <dbReference type="Proteomes" id="UP000317519"/>
    </source>
</evidence>